<dbReference type="InterPro" id="IPR032466">
    <property type="entry name" value="Metal_Hydrolase"/>
</dbReference>
<evidence type="ECO:0000313" key="3">
    <source>
        <dbReference type="EMBL" id="MXY93131.1"/>
    </source>
</evidence>
<name>A0A6B0YS89_9CHLR</name>
<sequence length="284" mass="32410">MIVDTHVHVWEIDPPKYPVGPTAPTWNTYPDEPGTADELLAEMNAHGVDWSVLVQTSWSTWDNGYIADSAARFPHRFIGHGLIDPQDPNNAEQVRYWLHERGLAGFRFHPMYYPDEKILLTAQNGPMWEEIAAADAVIQFHLHAAEADQIEVIARRYPHLTLILDHLGYPKVDADESDYQPIVDLARYDNVHVKLSDVNGHARQAYPYTDVHPFIVRIFSAFGSERMIWGTGYPGHHRAKHNWPSLAQELRLIQEGLPFLREDDKERILGGTAARIWGLTKPTD</sequence>
<gene>
    <name evidence="3" type="ORF">F4Y42_06730</name>
</gene>
<dbReference type="EMBL" id="VXRG01000059">
    <property type="protein sequence ID" value="MXY93131.1"/>
    <property type="molecule type" value="Genomic_DNA"/>
</dbReference>
<protein>
    <submittedName>
        <fullName evidence="3">Amidohydrolase family protein</fullName>
    </submittedName>
</protein>
<evidence type="ECO:0000256" key="1">
    <source>
        <dbReference type="ARBA" id="ARBA00023239"/>
    </source>
</evidence>
<evidence type="ECO:0000259" key="2">
    <source>
        <dbReference type="Pfam" id="PF04909"/>
    </source>
</evidence>
<dbReference type="InterPro" id="IPR032465">
    <property type="entry name" value="ACMSD"/>
</dbReference>
<dbReference type="InterPro" id="IPR006680">
    <property type="entry name" value="Amidohydro-rel"/>
</dbReference>
<dbReference type="SUPFAM" id="SSF51556">
    <property type="entry name" value="Metallo-dependent hydrolases"/>
    <property type="match status" value="1"/>
</dbReference>
<comment type="caution">
    <text evidence="3">The sequence shown here is derived from an EMBL/GenBank/DDBJ whole genome shotgun (WGS) entry which is preliminary data.</text>
</comment>
<proteinExistence type="predicted"/>
<dbReference type="PANTHER" id="PTHR21240:SF19">
    <property type="entry name" value="CATALYTIC_ HYDROLASE"/>
    <property type="match status" value="1"/>
</dbReference>
<dbReference type="GO" id="GO:0016787">
    <property type="term" value="F:hydrolase activity"/>
    <property type="evidence" value="ECO:0007669"/>
    <property type="project" value="UniProtKB-KW"/>
</dbReference>
<organism evidence="3">
    <name type="scientific">Caldilineaceae bacterium SB0664_bin_27</name>
    <dbReference type="NCBI Taxonomy" id="2605260"/>
    <lineage>
        <taxon>Bacteria</taxon>
        <taxon>Bacillati</taxon>
        <taxon>Chloroflexota</taxon>
        <taxon>Caldilineae</taxon>
        <taxon>Caldilineales</taxon>
        <taxon>Caldilineaceae</taxon>
    </lineage>
</organism>
<keyword evidence="1" id="KW-0456">Lyase</keyword>
<dbReference type="Pfam" id="PF04909">
    <property type="entry name" value="Amidohydro_2"/>
    <property type="match status" value="1"/>
</dbReference>
<reference evidence="3" key="1">
    <citation type="submission" date="2019-09" db="EMBL/GenBank/DDBJ databases">
        <title>Characterisation of the sponge microbiome using genome-centric metagenomics.</title>
        <authorList>
            <person name="Engelberts J.P."/>
            <person name="Robbins S.J."/>
            <person name="De Goeij J.M."/>
            <person name="Aranda M."/>
            <person name="Bell S.C."/>
            <person name="Webster N.S."/>
        </authorList>
    </citation>
    <scope>NUCLEOTIDE SEQUENCE</scope>
    <source>
        <strain evidence="3">SB0664_bin_27</strain>
    </source>
</reference>
<keyword evidence="3" id="KW-0378">Hydrolase</keyword>
<dbReference type="GO" id="GO:0016831">
    <property type="term" value="F:carboxy-lyase activity"/>
    <property type="evidence" value="ECO:0007669"/>
    <property type="project" value="InterPro"/>
</dbReference>
<dbReference type="Gene3D" id="3.20.20.140">
    <property type="entry name" value="Metal-dependent hydrolases"/>
    <property type="match status" value="1"/>
</dbReference>
<dbReference type="AlphaFoldDB" id="A0A6B0YS89"/>
<dbReference type="PANTHER" id="PTHR21240">
    <property type="entry name" value="2-AMINO-3-CARBOXYLMUCONATE-6-SEMIALDEHYDE DECARBOXYLASE"/>
    <property type="match status" value="1"/>
</dbReference>
<accession>A0A6B0YS89</accession>
<feature type="domain" description="Amidohydrolase-related" evidence="2">
    <location>
        <begin position="3"/>
        <end position="279"/>
    </location>
</feature>